<evidence type="ECO:0000313" key="5">
    <source>
        <dbReference type="Proteomes" id="UP000829685"/>
    </source>
</evidence>
<gene>
    <name evidence="4" type="ORF">JX265_002109</name>
</gene>
<dbReference type="PANTHER" id="PTHR46825">
    <property type="entry name" value="D-ALANYL-D-ALANINE-CARBOXYPEPTIDASE/ENDOPEPTIDASE AMPH"/>
    <property type="match status" value="1"/>
</dbReference>
<dbReference type="InterPro" id="IPR021860">
    <property type="entry name" value="Peptidase_S12_Pab87-rel_C"/>
</dbReference>
<name>A0A9P9WU15_9PEZI</name>
<evidence type="ECO:0000259" key="2">
    <source>
        <dbReference type="Pfam" id="PF00144"/>
    </source>
</evidence>
<dbReference type="PANTHER" id="PTHR46825:SF9">
    <property type="entry name" value="BETA-LACTAMASE-RELATED DOMAIN-CONTAINING PROTEIN"/>
    <property type="match status" value="1"/>
</dbReference>
<accession>A0A9P9WU15</accession>
<dbReference type="Gene3D" id="3.40.710.10">
    <property type="entry name" value="DD-peptidase/beta-lactamase superfamily"/>
    <property type="match status" value="1"/>
</dbReference>
<dbReference type="InterPro" id="IPR012338">
    <property type="entry name" value="Beta-lactam/transpept-like"/>
</dbReference>
<organism evidence="4 5">
    <name type="scientific">Neoarthrinium moseri</name>
    <dbReference type="NCBI Taxonomy" id="1658444"/>
    <lineage>
        <taxon>Eukaryota</taxon>
        <taxon>Fungi</taxon>
        <taxon>Dikarya</taxon>
        <taxon>Ascomycota</taxon>
        <taxon>Pezizomycotina</taxon>
        <taxon>Sordariomycetes</taxon>
        <taxon>Xylariomycetidae</taxon>
        <taxon>Amphisphaeriales</taxon>
        <taxon>Apiosporaceae</taxon>
        <taxon>Neoarthrinium</taxon>
    </lineage>
</organism>
<dbReference type="Pfam" id="PF00144">
    <property type="entry name" value="Beta-lactamase"/>
    <property type="match status" value="1"/>
</dbReference>
<dbReference type="AlphaFoldDB" id="A0A9P9WU15"/>
<comment type="caution">
    <text evidence="4">The sequence shown here is derived from an EMBL/GenBank/DDBJ whole genome shotgun (WGS) entry which is preliminary data.</text>
</comment>
<keyword evidence="5" id="KW-1185">Reference proteome</keyword>
<dbReference type="EMBL" id="JAFIMR010000004">
    <property type="protein sequence ID" value="KAI1879155.1"/>
    <property type="molecule type" value="Genomic_DNA"/>
</dbReference>
<sequence>MDRFHVPSISVAVLKGNETYLDVSVALEILTAVVSHNEEQSFGYAVLPDTPATPDTLYYLASCTKSFTAASLLYTLDNYTKAHPGDRRWSIDSTLREILGEDFALPSDYATHHATPKDALAHRLGLPRCDLSYGGEGYGMRDLIRSLRHLPAFAELRQEWRYFNQGYMLIQAVIQKLSGRWIGDVHREAIWGPLGMDSTVINLTEALDTDRQGTARLAYGYSYNPFTASVDHQPWTDTELVGGGGIISSVSDVAKWVRAFMEGGKGLPLEKKDFEALTRPLMLTTSPGPFEHMSPLLYAMGWEETYYRGHKFVTHSGAVNGYSTRMAFMPEEQWGVVLLSNSFIYGTMAEDAVYMKLMDDFLGVEDGQREDVAGKGERQLQSMTDAWKTSRDRVFPNVSDIPRSLPLKAYAGRYWNDGFRGLELRLESPREFTFVKNREDPVLRADWRRLENITIELEWVSGEQFLAWGASEVFALLGVAVPAEFRIGDDGRVKSLGIYIEPSIIDQKVMVWFDRVGDEVQDMLGEL</sequence>
<evidence type="ECO:0000259" key="3">
    <source>
        <dbReference type="Pfam" id="PF11954"/>
    </source>
</evidence>
<evidence type="ECO:0008006" key="6">
    <source>
        <dbReference type="Google" id="ProtNLM"/>
    </source>
</evidence>
<dbReference type="InterPro" id="IPR050491">
    <property type="entry name" value="AmpC-like"/>
</dbReference>
<dbReference type="Pfam" id="PF11954">
    <property type="entry name" value="DUF3471"/>
    <property type="match status" value="1"/>
</dbReference>
<evidence type="ECO:0000256" key="1">
    <source>
        <dbReference type="ARBA" id="ARBA00038215"/>
    </source>
</evidence>
<comment type="similarity">
    <text evidence="1">Belongs to the peptidase S12 family.</text>
</comment>
<reference evidence="4" key="1">
    <citation type="submission" date="2021-03" db="EMBL/GenBank/DDBJ databases">
        <title>Revisited historic fungal species revealed as producer of novel bioactive compounds through whole genome sequencing and comparative genomics.</title>
        <authorList>
            <person name="Vignolle G.A."/>
            <person name="Hochenegger N."/>
            <person name="Mach R.L."/>
            <person name="Mach-Aigner A.R."/>
            <person name="Javad Rahimi M."/>
            <person name="Salim K.A."/>
            <person name="Chan C.M."/>
            <person name="Lim L.B.L."/>
            <person name="Cai F."/>
            <person name="Druzhinina I.S."/>
            <person name="U'Ren J.M."/>
            <person name="Derntl C."/>
        </authorList>
    </citation>
    <scope>NUCLEOTIDE SEQUENCE</scope>
    <source>
        <strain evidence="4">TUCIM 5799</strain>
    </source>
</reference>
<protein>
    <recommendedName>
        <fullName evidence="6">Beta-lactamase/transpeptidase-like protein</fullName>
    </recommendedName>
</protein>
<evidence type="ECO:0000313" key="4">
    <source>
        <dbReference type="EMBL" id="KAI1879155.1"/>
    </source>
</evidence>
<dbReference type="InterPro" id="IPR001466">
    <property type="entry name" value="Beta-lactam-related"/>
</dbReference>
<feature type="domain" description="Peptidase S12 Pab87-related C-terminal" evidence="3">
    <location>
        <begin position="401"/>
        <end position="509"/>
    </location>
</feature>
<dbReference type="SUPFAM" id="SSF56601">
    <property type="entry name" value="beta-lactamase/transpeptidase-like"/>
    <property type="match status" value="1"/>
</dbReference>
<proteinExistence type="inferred from homology"/>
<feature type="domain" description="Beta-lactamase-related" evidence="2">
    <location>
        <begin position="5"/>
        <end position="352"/>
    </location>
</feature>
<dbReference type="Proteomes" id="UP000829685">
    <property type="component" value="Unassembled WGS sequence"/>
</dbReference>